<feature type="transmembrane region" description="Helical" evidence="8">
    <location>
        <begin position="334"/>
        <end position="355"/>
    </location>
</feature>
<dbReference type="GO" id="GO:0009103">
    <property type="term" value="P:lipopolysaccharide biosynthetic process"/>
    <property type="evidence" value="ECO:0007669"/>
    <property type="project" value="UniProtKB-ARBA"/>
</dbReference>
<comment type="caution">
    <text evidence="10">The sequence shown here is derived from an EMBL/GenBank/DDBJ whole genome shotgun (WGS) entry which is preliminary data.</text>
</comment>
<evidence type="ECO:0000313" key="11">
    <source>
        <dbReference type="Proteomes" id="UP000176923"/>
    </source>
</evidence>
<keyword evidence="5 8" id="KW-0812">Transmembrane</keyword>
<dbReference type="Pfam" id="PF13231">
    <property type="entry name" value="PMT_2"/>
    <property type="match status" value="1"/>
</dbReference>
<protein>
    <recommendedName>
        <fullName evidence="9">Glycosyltransferase RgtA/B/C/D-like domain-containing protein</fullName>
    </recommendedName>
</protein>
<keyword evidence="2" id="KW-1003">Cell membrane</keyword>
<feature type="transmembrane region" description="Helical" evidence="8">
    <location>
        <begin position="104"/>
        <end position="122"/>
    </location>
</feature>
<dbReference type="InterPro" id="IPR038731">
    <property type="entry name" value="RgtA/B/C-like"/>
</dbReference>
<dbReference type="STRING" id="1798382.A3D77_00335"/>
<dbReference type="PANTHER" id="PTHR33908">
    <property type="entry name" value="MANNOSYLTRANSFERASE YKCB-RELATED"/>
    <property type="match status" value="1"/>
</dbReference>
<keyword evidence="4" id="KW-0808">Transferase</keyword>
<dbReference type="EMBL" id="MFJL01000039">
    <property type="protein sequence ID" value="OGG13160.1"/>
    <property type="molecule type" value="Genomic_DNA"/>
</dbReference>
<feature type="transmembrane region" description="Helical" evidence="8">
    <location>
        <begin position="362"/>
        <end position="381"/>
    </location>
</feature>
<evidence type="ECO:0000256" key="3">
    <source>
        <dbReference type="ARBA" id="ARBA00022676"/>
    </source>
</evidence>
<organism evidence="10 11">
    <name type="scientific">Candidatus Gottesmanbacteria bacterium RIFCSPHIGHO2_02_FULL_39_11</name>
    <dbReference type="NCBI Taxonomy" id="1798382"/>
    <lineage>
        <taxon>Bacteria</taxon>
        <taxon>Candidatus Gottesmaniibacteriota</taxon>
    </lineage>
</organism>
<reference evidence="10 11" key="1">
    <citation type="journal article" date="2016" name="Nat. Commun.">
        <title>Thousands of microbial genomes shed light on interconnected biogeochemical processes in an aquifer system.</title>
        <authorList>
            <person name="Anantharaman K."/>
            <person name="Brown C.T."/>
            <person name="Hug L.A."/>
            <person name="Sharon I."/>
            <person name="Castelle C.J."/>
            <person name="Probst A.J."/>
            <person name="Thomas B.C."/>
            <person name="Singh A."/>
            <person name="Wilkins M.J."/>
            <person name="Karaoz U."/>
            <person name="Brodie E.L."/>
            <person name="Williams K.H."/>
            <person name="Hubbard S.S."/>
            <person name="Banfield J.F."/>
        </authorList>
    </citation>
    <scope>NUCLEOTIDE SEQUENCE [LARGE SCALE GENOMIC DNA]</scope>
</reference>
<keyword evidence="3" id="KW-0328">Glycosyltransferase</keyword>
<evidence type="ECO:0000256" key="1">
    <source>
        <dbReference type="ARBA" id="ARBA00004651"/>
    </source>
</evidence>
<accession>A0A1F5ZL05</accession>
<feature type="transmembrane region" description="Helical" evidence="8">
    <location>
        <begin position="278"/>
        <end position="295"/>
    </location>
</feature>
<keyword evidence="7 8" id="KW-0472">Membrane</keyword>
<feature type="transmembrane region" description="Helical" evidence="8">
    <location>
        <begin position="302"/>
        <end position="322"/>
    </location>
</feature>
<feature type="transmembrane region" description="Helical" evidence="8">
    <location>
        <begin position="128"/>
        <end position="144"/>
    </location>
</feature>
<evidence type="ECO:0000259" key="9">
    <source>
        <dbReference type="Pfam" id="PF13231"/>
    </source>
</evidence>
<comment type="subcellular location">
    <subcellularLocation>
        <location evidence="1">Cell membrane</location>
        <topology evidence="1">Multi-pass membrane protein</topology>
    </subcellularLocation>
</comment>
<sequence length="508" mass="58882">MRFFLFLLIILFSLILRLYKLAEIPGEWFGDISNVHEYTQEVMKGEWPFYFLQSPGPVYHYLIAPYVLLTPYAGYLTYKLVSVLVGMAGIWGVYLLAKEMFSRRVGLVTAWLMSFSFWPLVWSRLGNSQIVIPVIFAFGAFFFIRFVKKRNTLDILFSGFIASLGWYTYPQTFIFVPILFVCYLYFLMTKKMIMTKKYEILLVFLVGIVLVFPLFQIIQNHPYNFESSGYIGKKTNYLLQESPISLTKQMLANYIKTFQMLYSQGDRVFRVNVSGSPIIDSISTVFIILSIIYLITHNRIKVLLNIFIIICLLLVPSVLPTLSSVEIPSSSRSIAIQPLLYLLIALGIRKTFFIIQKKTFSYVRWILLFIFLVSCFVLVLVNISKYFTSYVFGLPNNNFATGKKIAEYIDNNINSSISVYFASCCWTDRGEPEPKAVAYTIQKQRDYIGDSNISDCKEVSRFPAIVIFGPNDKQKIDEYRKCFPDTKENFVVIREQLVFVYIKIQSRI</sequence>
<dbReference type="AlphaFoldDB" id="A0A1F5ZL05"/>
<feature type="transmembrane region" description="Helical" evidence="8">
    <location>
        <begin position="200"/>
        <end position="218"/>
    </location>
</feature>
<dbReference type="Proteomes" id="UP000176923">
    <property type="component" value="Unassembled WGS sequence"/>
</dbReference>
<keyword evidence="6 8" id="KW-1133">Transmembrane helix</keyword>
<feature type="transmembrane region" description="Helical" evidence="8">
    <location>
        <begin position="173"/>
        <end position="188"/>
    </location>
</feature>
<evidence type="ECO:0000256" key="5">
    <source>
        <dbReference type="ARBA" id="ARBA00022692"/>
    </source>
</evidence>
<evidence type="ECO:0000256" key="4">
    <source>
        <dbReference type="ARBA" id="ARBA00022679"/>
    </source>
</evidence>
<proteinExistence type="predicted"/>
<evidence type="ECO:0000256" key="2">
    <source>
        <dbReference type="ARBA" id="ARBA00022475"/>
    </source>
</evidence>
<feature type="transmembrane region" description="Helical" evidence="8">
    <location>
        <begin position="75"/>
        <end position="97"/>
    </location>
</feature>
<evidence type="ECO:0000256" key="7">
    <source>
        <dbReference type="ARBA" id="ARBA00023136"/>
    </source>
</evidence>
<name>A0A1F5ZL05_9BACT</name>
<evidence type="ECO:0000256" key="8">
    <source>
        <dbReference type="SAM" id="Phobius"/>
    </source>
</evidence>
<evidence type="ECO:0000256" key="6">
    <source>
        <dbReference type="ARBA" id="ARBA00022989"/>
    </source>
</evidence>
<gene>
    <name evidence="10" type="ORF">A3D77_00335</name>
</gene>
<dbReference type="GO" id="GO:0016763">
    <property type="term" value="F:pentosyltransferase activity"/>
    <property type="evidence" value="ECO:0007669"/>
    <property type="project" value="TreeGrafter"/>
</dbReference>
<dbReference type="InterPro" id="IPR050297">
    <property type="entry name" value="LipidA_mod_glycosyltrf_83"/>
</dbReference>
<dbReference type="PANTHER" id="PTHR33908:SF11">
    <property type="entry name" value="MEMBRANE PROTEIN"/>
    <property type="match status" value="1"/>
</dbReference>
<feature type="domain" description="Glycosyltransferase RgtA/B/C/D-like" evidence="9">
    <location>
        <begin position="57"/>
        <end position="213"/>
    </location>
</feature>
<dbReference type="GO" id="GO:0005886">
    <property type="term" value="C:plasma membrane"/>
    <property type="evidence" value="ECO:0007669"/>
    <property type="project" value="UniProtKB-SubCell"/>
</dbReference>
<evidence type="ECO:0000313" key="10">
    <source>
        <dbReference type="EMBL" id="OGG13160.1"/>
    </source>
</evidence>